<organism evidence="1 2">
    <name type="scientific">Amylocarpus encephaloides</name>
    <dbReference type="NCBI Taxonomy" id="45428"/>
    <lineage>
        <taxon>Eukaryota</taxon>
        <taxon>Fungi</taxon>
        <taxon>Dikarya</taxon>
        <taxon>Ascomycota</taxon>
        <taxon>Pezizomycotina</taxon>
        <taxon>Leotiomycetes</taxon>
        <taxon>Helotiales</taxon>
        <taxon>Helotiales incertae sedis</taxon>
        <taxon>Amylocarpus</taxon>
    </lineage>
</organism>
<reference evidence="1" key="1">
    <citation type="journal article" date="2021" name="IMA Fungus">
        <title>Genomic characterization of three marine fungi, including Emericellopsis atlantica sp. nov. with signatures of a generalist lifestyle and marine biomass degradation.</title>
        <authorList>
            <person name="Hagestad O.C."/>
            <person name="Hou L."/>
            <person name="Andersen J.H."/>
            <person name="Hansen E.H."/>
            <person name="Altermark B."/>
            <person name="Li C."/>
            <person name="Kuhnert E."/>
            <person name="Cox R.J."/>
            <person name="Crous P.W."/>
            <person name="Spatafora J.W."/>
            <person name="Lail K."/>
            <person name="Amirebrahimi M."/>
            <person name="Lipzen A."/>
            <person name="Pangilinan J."/>
            <person name="Andreopoulos W."/>
            <person name="Hayes R.D."/>
            <person name="Ng V."/>
            <person name="Grigoriev I.V."/>
            <person name="Jackson S.A."/>
            <person name="Sutton T.D.S."/>
            <person name="Dobson A.D.W."/>
            <person name="Rama T."/>
        </authorList>
    </citation>
    <scope>NUCLEOTIDE SEQUENCE</scope>
    <source>
        <strain evidence="1">TRa018bII</strain>
    </source>
</reference>
<keyword evidence="2" id="KW-1185">Reference proteome</keyword>
<dbReference type="AlphaFoldDB" id="A0A9P8C8U6"/>
<comment type="caution">
    <text evidence="1">The sequence shown here is derived from an EMBL/GenBank/DDBJ whole genome shotgun (WGS) entry which is preliminary data.</text>
</comment>
<evidence type="ECO:0000313" key="1">
    <source>
        <dbReference type="EMBL" id="KAG9236461.1"/>
    </source>
</evidence>
<dbReference type="EMBL" id="MU251407">
    <property type="protein sequence ID" value="KAG9236461.1"/>
    <property type="molecule type" value="Genomic_DNA"/>
</dbReference>
<accession>A0A9P8C8U6</accession>
<evidence type="ECO:0008006" key="3">
    <source>
        <dbReference type="Google" id="ProtNLM"/>
    </source>
</evidence>
<dbReference type="Proteomes" id="UP000824998">
    <property type="component" value="Unassembled WGS sequence"/>
</dbReference>
<protein>
    <recommendedName>
        <fullName evidence="3">F-box domain-containing protein</fullName>
    </recommendedName>
</protein>
<name>A0A9P8C8U6_9HELO</name>
<evidence type="ECO:0000313" key="2">
    <source>
        <dbReference type="Proteomes" id="UP000824998"/>
    </source>
</evidence>
<proteinExistence type="predicted"/>
<gene>
    <name evidence="1" type="ORF">BJ875DRAFT_439419</name>
</gene>
<sequence>MIYMTITTLPPEIRRMIYNLVIPTGTTIATTSCRRQHRCSLSCNRHEMTRIVPNIVSLGSFPTLSLVCQQIRRKVLPLFYLNRFLVANGQTGCPRQSNIQAIRNFTKFTAPQTLAMIKNVIFHLHFRWSRGELEQGELQAEMKTVHQISRLLSKFLIGLEAFGVEFHSLHRVTEFSIHPDVSIRNEFNWGIKKMMQIILKEGFQKLQYPHFRARDDRHSNLRVLFGGLVTKEQKDAGIELAQVDNDIERRA</sequence>
<dbReference type="OrthoDB" id="3477223at2759"/>